<dbReference type="EMBL" id="AAYH02000035">
    <property type="protein sequence ID" value="EDO55755.1"/>
    <property type="molecule type" value="Genomic_DNA"/>
</dbReference>
<evidence type="ECO:0000313" key="1">
    <source>
        <dbReference type="EMBL" id="EDO55755.1"/>
    </source>
</evidence>
<dbReference type="AlphaFoldDB" id="A0ABC9NGC5"/>
<reference evidence="1" key="2">
    <citation type="submission" date="2013-11" db="EMBL/GenBank/DDBJ databases">
        <title>Draft genome sequence of Bacteroides uniformis (ATCC 8492).</title>
        <authorList>
            <person name="Sudarsanam P."/>
            <person name="Ley R."/>
            <person name="Guruge J."/>
            <person name="Turnbaugh P.J."/>
            <person name="Mahowald M."/>
            <person name="Liep D."/>
            <person name="Gordon J."/>
        </authorList>
    </citation>
    <scope>NUCLEOTIDE SEQUENCE</scope>
    <source>
        <strain evidence="1">ATCC 8492</strain>
    </source>
</reference>
<accession>A0ABC9NGC5</accession>
<name>A0ABC9NGC5_BACUC</name>
<dbReference type="Proteomes" id="UP000004110">
    <property type="component" value="Unassembled WGS sequence"/>
</dbReference>
<evidence type="ECO:0000313" key="2">
    <source>
        <dbReference type="Proteomes" id="UP000004110"/>
    </source>
</evidence>
<sequence>MGLFVGFLPVLLYSSDELELSCGIIGNSGTNIRKSYTPSLVLSRYLCHQKFSKKNRVI</sequence>
<gene>
    <name evidence="1" type="ORF">BACUNI_00597</name>
</gene>
<organism evidence="1 2">
    <name type="scientific">Bacteroides uniformis (strain ATCC 8492 / DSM 6597 / CCUG 4942 / CIP 103695 / JCM 5828 / KCTC 5204 / NCTC 13054 / VPI 0061)</name>
    <dbReference type="NCBI Taxonomy" id="411479"/>
    <lineage>
        <taxon>Bacteria</taxon>
        <taxon>Pseudomonadati</taxon>
        <taxon>Bacteroidota</taxon>
        <taxon>Bacteroidia</taxon>
        <taxon>Bacteroidales</taxon>
        <taxon>Bacteroidaceae</taxon>
        <taxon>Bacteroides</taxon>
    </lineage>
</organism>
<proteinExistence type="predicted"/>
<comment type="caution">
    <text evidence="1">The sequence shown here is derived from an EMBL/GenBank/DDBJ whole genome shotgun (WGS) entry which is preliminary data.</text>
</comment>
<reference evidence="1" key="1">
    <citation type="submission" date="2007-06" db="EMBL/GenBank/DDBJ databases">
        <authorList>
            <person name="Fulton L."/>
            <person name="Clifton S."/>
            <person name="Fulton B."/>
            <person name="Xu J."/>
            <person name="Minx P."/>
            <person name="Pepin K.H."/>
            <person name="Johnson M."/>
            <person name="Thiruvilangam P."/>
            <person name="Bhonagiri V."/>
            <person name="Nash W.E."/>
            <person name="Mardis E.R."/>
            <person name="Wilson R.K."/>
        </authorList>
    </citation>
    <scope>NUCLEOTIDE SEQUENCE [LARGE SCALE GENOMIC DNA]</scope>
    <source>
        <strain evidence="1">ATCC 8492</strain>
    </source>
</reference>
<protein>
    <submittedName>
        <fullName evidence="1">Uncharacterized protein</fullName>
    </submittedName>
</protein>
<keyword evidence="2" id="KW-1185">Reference proteome</keyword>